<comment type="function">
    <text evidence="6">Maltosyltransferase that uses maltose 1-phosphate (M1P) as the sugar donor to elongate linear or branched alpha-(1-&gt;4)-glucans. Is involved in a branched alpha-glucan biosynthetic pathway from trehalose, together with TreS, Mak and GlgB.</text>
</comment>
<dbReference type="CDD" id="cd11344">
    <property type="entry name" value="AmyAc_GlgE_like"/>
    <property type="match status" value="1"/>
</dbReference>
<dbReference type="Pfam" id="PF21702">
    <property type="entry name" value="GLGE_C"/>
    <property type="match status" value="1"/>
</dbReference>
<evidence type="ECO:0000256" key="7">
    <source>
        <dbReference type="SAM" id="MobiDB-lite"/>
    </source>
</evidence>
<feature type="region of interest" description="Disordered" evidence="7">
    <location>
        <begin position="1"/>
        <end position="28"/>
    </location>
</feature>
<reference evidence="9 10" key="1">
    <citation type="journal article" date="2010" name="BMC Genomics">
        <title>Metabolic flexibility revealed in the genome of the cyst-forming alpha-1 proteobacterium Rhodospirillum centenum.</title>
        <authorList>
            <person name="Lu Y.K."/>
            <person name="Marden J."/>
            <person name="Han M."/>
            <person name="Swingley W.D."/>
            <person name="Mastrian S.D."/>
            <person name="Chowdhury S.R."/>
            <person name="Hao J."/>
            <person name="Helmy T."/>
            <person name="Kim S."/>
            <person name="Kurdoglu A.A."/>
            <person name="Matthies H.J."/>
            <person name="Rollo D."/>
            <person name="Stothard P."/>
            <person name="Blankenship R.E."/>
            <person name="Bauer C.E."/>
            <person name="Touchman J.W."/>
        </authorList>
    </citation>
    <scope>NUCLEOTIDE SEQUENCE [LARGE SCALE GENOMIC DNA]</scope>
    <source>
        <strain evidence="10">ATCC 51521 / SW</strain>
    </source>
</reference>
<feature type="domain" description="Glycosyl hydrolase family 13 catalytic" evidence="8">
    <location>
        <begin position="678"/>
        <end position="1022"/>
    </location>
</feature>
<dbReference type="AlphaFoldDB" id="B6IR70"/>
<comment type="catalytic activity">
    <reaction evidence="5 6">
        <text>alpha-maltose 1-phosphate + [(1-&gt;4)-alpha-D-glucosyl](n) = [(1-&gt;4)-alpha-D-glucosyl](n+2) + phosphate</text>
        <dbReference type="Rhea" id="RHEA:42692"/>
        <dbReference type="Rhea" id="RHEA-COMP:9584"/>
        <dbReference type="Rhea" id="RHEA-COMP:10183"/>
        <dbReference type="ChEBI" id="CHEBI:15444"/>
        <dbReference type="ChEBI" id="CHEBI:43474"/>
        <dbReference type="ChEBI" id="CHEBI:63576"/>
        <dbReference type="EC" id="2.4.99.16"/>
    </reaction>
</comment>
<feature type="binding site" evidence="6">
    <location>
        <position position="821"/>
    </location>
    <ligand>
        <name>alpha-maltose 1-phosphate</name>
        <dbReference type="ChEBI" id="CHEBI:63576"/>
    </ligand>
</feature>
<dbReference type="PANTHER" id="PTHR47786">
    <property type="entry name" value="ALPHA-1,4-GLUCAN:MALTOSE-1-PHOSPHATE MALTOSYLTRANSFERASE"/>
    <property type="match status" value="1"/>
</dbReference>
<dbReference type="KEGG" id="rce:RC1_0519"/>
<feature type="region of interest" description="Disordered" evidence="7">
    <location>
        <begin position="724"/>
        <end position="749"/>
    </location>
</feature>
<dbReference type="Gene3D" id="3.20.20.80">
    <property type="entry name" value="Glycosidases"/>
    <property type="match status" value="2"/>
</dbReference>
<protein>
    <recommendedName>
        <fullName evidence="6">Alpha-1,4-glucan:maltose-1-phosphate maltosyltransferase</fullName>
        <shortName evidence="6">GMPMT</shortName>
        <ecNumber evidence="6">2.4.99.16</ecNumber>
    </recommendedName>
    <alternativeName>
        <fullName evidence="6">(1-&gt;4)-alpha-D-glucan:maltose-1-phosphate alpha-D-maltosyltransferase</fullName>
    </alternativeName>
</protein>
<dbReference type="STRING" id="414684.RC1_0519"/>
<dbReference type="HOGENOM" id="CLU_007336_1_2_5"/>
<dbReference type="eggNOG" id="COG0296">
    <property type="taxonomic scope" value="Bacteria"/>
</dbReference>
<keyword evidence="4 6" id="KW-0119">Carbohydrate metabolism</keyword>
<dbReference type="RefSeq" id="WP_012565748.1">
    <property type="nucleotide sequence ID" value="NC_011420.2"/>
</dbReference>
<dbReference type="eggNOG" id="COG0366">
    <property type="taxonomic scope" value="Bacteria"/>
</dbReference>
<dbReference type="InterPro" id="IPR049171">
    <property type="entry name" value="GLGE_C"/>
</dbReference>
<feature type="compositionally biased region" description="Low complexity" evidence="7">
    <location>
        <begin position="15"/>
        <end position="28"/>
    </location>
</feature>
<feature type="binding site" evidence="6">
    <location>
        <position position="858"/>
    </location>
    <ligand>
        <name>alpha-maltose 1-phosphate</name>
        <dbReference type="ChEBI" id="CHEBI:63576"/>
    </ligand>
</feature>
<dbReference type="GO" id="GO:0016758">
    <property type="term" value="F:hexosyltransferase activity"/>
    <property type="evidence" value="ECO:0007669"/>
    <property type="project" value="UniProtKB-UniRule"/>
</dbReference>
<proteinExistence type="inferred from homology"/>
<evidence type="ECO:0000256" key="4">
    <source>
        <dbReference type="ARBA" id="ARBA00023277"/>
    </source>
</evidence>
<dbReference type="InterPro" id="IPR013780">
    <property type="entry name" value="Glyco_hydro_b"/>
</dbReference>
<comment type="subunit">
    <text evidence="1 6">Homodimer.</text>
</comment>
<dbReference type="InterPro" id="IPR017853">
    <property type="entry name" value="GH"/>
</dbReference>
<dbReference type="Pfam" id="PF11896">
    <property type="entry name" value="GlgE_dom_N_S"/>
    <property type="match status" value="1"/>
</dbReference>
<dbReference type="InterPro" id="IPR013783">
    <property type="entry name" value="Ig-like_fold"/>
</dbReference>
<dbReference type="GO" id="GO:0030979">
    <property type="term" value="P:alpha-glucan biosynthetic process"/>
    <property type="evidence" value="ECO:0007669"/>
    <property type="project" value="UniProtKB-UniRule"/>
</dbReference>
<accession>B6IR70</accession>
<dbReference type="Proteomes" id="UP000001591">
    <property type="component" value="Chromosome"/>
</dbReference>
<evidence type="ECO:0000256" key="1">
    <source>
        <dbReference type="ARBA" id="ARBA00011738"/>
    </source>
</evidence>
<evidence type="ECO:0000256" key="6">
    <source>
        <dbReference type="HAMAP-Rule" id="MF_02124"/>
    </source>
</evidence>
<evidence type="ECO:0000313" key="9">
    <source>
        <dbReference type="EMBL" id="ACI97956.1"/>
    </source>
</evidence>
<feature type="active site" description="Nucleophile" evidence="6">
    <location>
        <position position="857"/>
    </location>
</feature>
<evidence type="ECO:0000256" key="2">
    <source>
        <dbReference type="ARBA" id="ARBA00022676"/>
    </source>
</evidence>
<name>B6IR70_RHOCS</name>
<dbReference type="PANTHER" id="PTHR47786:SF2">
    <property type="entry name" value="GLYCOSYL HYDROLASE FAMILY 13 CATALYTIC DOMAIN-CONTAINING PROTEIN"/>
    <property type="match status" value="1"/>
</dbReference>
<dbReference type="InterPro" id="IPR006047">
    <property type="entry name" value="GH13_cat_dom"/>
</dbReference>
<dbReference type="InterPro" id="IPR021828">
    <property type="entry name" value="GlgE_dom_N/S"/>
</dbReference>
<dbReference type="InterPro" id="IPR026585">
    <property type="entry name" value="GlgE"/>
</dbReference>
<evidence type="ECO:0000256" key="5">
    <source>
        <dbReference type="ARBA" id="ARBA00048735"/>
    </source>
</evidence>
<dbReference type="Pfam" id="PF00128">
    <property type="entry name" value="Alpha-amylase"/>
    <property type="match status" value="1"/>
</dbReference>
<keyword evidence="10" id="KW-1185">Reference proteome</keyword>
<dbReference type="EC" id="2.4.99.16" evidence="6"/>
<dbReference type="SMART" id="SM00642">
    <property type="entry name" value="Aamy"/>
    <property type="match status" value="1"/>
</dbReference>
<gene>
    <name evidence="6" type="primary">glgE</name>
    <name evidence="9" type="ordered locus">RC1_0519</name>
</gene>
<dbReference type="Gene3D" id="1.20.58.80">
    <property type="entry name" value="Phosphotransferase system, lactose/cellobiose-type IIA subunit"/>
    <property type="match status" value="1"/>
</dbReference>
<evidence type="ECO:0000259" key="8">
    <source>
        <dbReference type="SMART" id="SM00642"/>
    </source>
</evidence>
<comment type="similarity">
    <text evidence="6">Belongs to the glycosyl hydrolase 13 family. GlgE subfamily.</text>
</comment>
<dbReference type="Gene3D" id="2.60.40.1180">
    <property type="entry name" value="Golgi alpha-mannosidase II"/>
    <property type="match status" value="1"/>
</dbReference>
<dbReference type="InterPro" id="IPR032792">
    <property type="entry name" value="AGL_glucanoTrfase"/>
</dbReference>
<dbReference type="SUPFAM" id="SSF51445">
    <property type="entry name" value="(Trans)glycosidases"/>
    <property type="match status" value="2"/>
</dbReference>
<feature type="binding site" evidence="6">
    <location>
        <position position="786"/>
    </location>
    <ligand>
        <name>alpha-maltose 1-phosphate</name>
        <dbReference type="ChEBI" id="CHEBI:63576"/>
    </ligand>
</feature>
<feature type="binding site" evidence="6">
    <location>
        <position position="726"/>
    </location>
    <ligand>
        <name>alpha-maltose 1-phosphate</name>
        <dbReference type="ChEBI" id="CHEBI:63576"/>
    </ligand>
</feature>
<dbReference type="HAMAP" id="MF_02124">
    <property type="entry name" value="GlgE"/>
    <property type="match status" value="1"/>
</dbReference>
<dbReference type="Pfam" id="PF14701">
    <property type="entry name" value="hDGE_amylase"/>
    <property type="match status" value="1"/>
</dbReference>
<dbReference type="Gene3D" id="2.60.40.10">
    <property type="entry name" value="Immunoglobulins"/>
    <property type="match status" value="1"/>
</dbReference>
<feature type="site" description="Transition state stabilizer" evidence="6">
    <location>
        <position position="944"/>
    </location>
</feature>
<sequence length="1129" mass="127287">MSLTAQTRRESPGNARPTPATTTRPAGAGPRIYNLFPLLAGTVEDWKRHLPRIAAMGFDWVFLNPVHYPGFSGSLYAVKDPYRLNELFRGDTDADTDTLLRDFFAEARRHGLTVMLDLVVNHTAKDALLAEQHPDWYVRNRDGSLRSPGAVNPQDPTDVTVWGDLAELDYSRQESREGLIRYWADWVRHQVGLGAAGFRCDAAYQVPAGVWRALIEAARGTDPEVLFFAETLGCTPEQVASLADAGFDYLFNSAKWWDFRSDWFLEQYELYRSIAPTIAFPESHDTERLAAETGTGDPRHLAALAKMRYLFSAAVSSGVMLPAGFEYGFTRRLNVVETRPQDWQAEAAEPRLDLSGFIADVNAMKASVPALNREGPLRRITGAHDPVVALLRSDPASGESALLLLNPETDGPRSLDPAILLAAGDGGSFEDVTPSKAPAVLRPGVPVVLEPLELRVFRGRPAKPAIAPDPGASLARLAALAEDRVAVEDVYPCVDGGRFAVKRVVGDIMEVWADIFADGHDRIAAVVQYRVAGEAAWAEAPMVFIDNDRWAGRVPLSRNARYEYRIEAWRDLFATWRADFVKKRDAGRDVSLELVEGRGILEKAVEGAEGRGKATLTAHLEHLRGVPDQDRLRLADLLLGDSLAADMARFGPRTNRSHSQTLEVVADRLAARFSSWYELFPRSMSDDPARHGTFDDVIAKLPYVRDMGFDVLYFPPIHPIGRSNRKGRNNSLTAGPDDPGSPYAIGSEAGGHDAIHPELGTLDDFRRLVRAAKEHGLEIALDFAIQCSPDHPWIKEHPDWFDWRPDGSIRYAENPPKKYEDIVNVHFYRHALPDIWFALRDVVLFWVAQGVKIFRVDNPHTKPLPFWEWMIREVQDRHPDTIFLAEAFTRPKMMKRLAKLGFTQSYTYFTWRRHKQELTDYLVELTQGPAKEYYRPNFFVNTPDINPPYLHSGNPAMFRIRAVLATMLSSVWGMYSGFELCEGTPLPGKEEYLDSEKYEIRAWNWDDPRNIRGYIRHLNQLRRKEPALQHLTNLRFYTAHHDGVLYFGKADPRDSGSMILCAVSLNPDQGAYQVPFEVPLWELGLPDDAAVQVEDLFSGGRWFWYGKWQNLTLEPWNNPAALWRISRPS</sequence>
<keyword evidence="3 6" id="KW-0808">Transferase</keyword>
<dbReference type="EMBL" id="CP000613">
    <property type="protein sequence ID" value="ACI97956.1"/>
    <property type="molecule type" value="Genomic_DNA"/>
</dbReference>
<evidence type="ECO:0000256" key="3">
    <source>
        <dbReference type="ARBA" id="ARBA00022679"/>
    </source>
</evidence>
<feature type="active site" description="Proton donor" evidence="6">
    <location>
        <position position="886"/>
    </location>
</feature>
<feature type="binding site" evidence="6">
    <location>
        <begin position="997"/>
        <end position="998"/>
    </location>
    <ligand>
        <name>alpha-maltose 1-phosphate</name>
        <dbReference type="ChEBI" id="CHEBI:63576"/>
    </ligand>
</feature>
<dbReference type="GO" id="GO:0004553">
    <property type="term" value="F:hydrolase activity, hydrolyzing O-glycosyl compounds"/>
    <property type="evidence" value="ECO:0007669"/>
    <property type="project" value="InterPro"/>
</dbReference>
<organism evidence="9 10">
    <name type="scientific">Rhodospirillum centenum (strain ATCC 51521 / SW)</name>
    <dbReference type="NCBI Taxonomy" id="414684"/>
    <lineage>
        <taxon>Bacteria</taxon>
        <taxon>Pseudomonadati</taxon>
        <taxon>Pseudomonadota</taxon>
        <taxon>Alphaproteobacteria</taxon>
        <taxon>Rhodospirillales</taxon>
        <taxon>Rhodospirillaceae</taxon>
        <taxon>Rhodospirillum</taxon>
    </lineage>
</organism>
<dbReference type="CAZy" id="GH13">
    <property type="family name" value="Glycoside Hydrolase Family 13"/>
</dbReference>
<keyword evidence="2 6" id="KW-0328">Glycosyltransferase</keyword>
<dbReference type="OrthoDB" id="9805159at2"/>
<evidence type="ECO:0000313" key="10">
    <source>
        <dbReference type="Proteomes" id="UP000001591"/>
    </source>
</evidence>